<dbReference type="EMBL" id="LPVY01000025">
    <property type="protein sequence ID" value="KZB60528.1"/>
    <property type="molecule type" value="Genomic_DNA"/>
</dbReference>
<evidence type="ECO:0000313" key="2">
    <source>
        <dbReference type="Proteomes" id="UP000076335"/>
    </source>
</evidence>
<dbReference type="InterPro" id="IPR035959">
    <property type="entry name" value="RutC-like_sf"/>
</dbReference>
<protein>
    <submittedName>
        <fullName evidence="1">Enamine deaminase RidA</fullName>
    </submittedName>
</protein>
<dbReference type="Gene3D" id="3.30.1330.40">
    <property type="entry name" value="RutC-like"/>
    <property type="match status" value="1"/>
</dbReference>
<dbReference type="Proteomes" id="UP000076335">
    <property type="component" value="Unassembled WGS sequence"/>
</dbReference>
<dbReference type="PANTHER" id="PTHR43857">
    <property type="entry name" value="BLR7761 PROTEIN"/>
    <property type="match status" value="1"/>
</dbReference>
<accession>A0A154L092</accession>
<dbReference type="SUPFAM" id="SSF55298">
    <property type="entry name" value="YjgF-like"/>
    <property type="match status" value="1"/>
</dbReference>
<comment type="caution">
    <text evidence="1">The sequence shown here is derived from an EMBL/GenBank/DDBJ whole genome shotgun (WGS) entry which is preliminary data.</text>
</comment>
<dbReference type="RefSeq" id="WP_037992735.1">
    <property type="nucleotide sequence ID" value="NZ_CP136684.1"/>
</dbReference>
<evidence type="ECO:0000313" key="1">
    <source>
        <dbReference type="EMBL" id="KZB60528.1"/>
    </source>
</evidence>
<dbReference type="OrthoDB" id="9803101at2"/>
<proteinExistence type="predicted"/>
<name>A0A154L092_9PROT</name>
<dbReference type="PANTHER" id="PTHR43857:SF1">
    <property type="entry name" value="YJGH FAMILY PROTEIN"/>
    <property type="match status" value="1"/>
</dbReference>
<sequence length="136" mass="14879">MHKIIQPDGWKPPKGYANGVLADGVPLYIGGQIGWNADQVFVAKDFVGQMEQALRNIVDVLEAAGGGPEHLTRLTWYVVDKKEYLAKQREVGEAYRRVLGKNFPAMTMVVVSALVEDEALIEIEATASIPADRNAA</sequence>
<organism evidence="1 2">
    <name type="scientific">Thalassospira lucentensis</name>
    <dbReference type="NCBI Taxonomy" id="168935"/>
    <lineage>
        <taxon>Bacteria</taxon>
        <taxon>Pseudomonadati</taxon>
        <taxon>Pseudomonadota</taxon>
        <taxon>Alphaproteobacteria</taxon>
        <taxon>Rhodospirillales</taxon>
        <taxon>Thalassospiraceae</taxon>
        <taxon>Thalassospira</taxon>
    </lineage>
</organism>
<dbReference type="AlphaFoldDB" id="A0A154L092"/>
<gene>
    <name evidence="1" type="ORF">AUP42_08220</name>
</gene>
<reference evidence="1 2" key="1">
    <citation type="submission" date="2015-12" db="EMBL/GenBank/DDBJ databases">
        <title>Genome sequence of Thalassospira lucentensis MCCC 1A02072.</title>
        <authorList>
            <person name="Lu L."/>
            <person name="Lai Q."/>
            <person name="Shao Z."/>
            <person name="Qian P."/>
        </authorList>
    </citation>
    <scope>NUCLEOTIDE SEQUENCE [LARGE SCALE GENOMIC DNA]</scope>
    <source>
        <strain evidence="1 2">MCCC 1A02072</strain>
    </source>
</reference>
<dbReference type="CDD" id="cd00448">
    <property type="entry name" value="YjgF_YER057c_UK114_family"/>
    <property type="match status" value="1"/>
</dbReference>
<dbReference type="InterPro" id="IPR006175">
    <property type="entry name" value="YjgF/YER057c/UK114"/>
</dbReference>
<dbReference type="Pfam" id="PF01042">
    <property type="entry name" value="Ribonuc_L-PSP"/>
    <property type="match status" value="1"/>
</dbReference>